<dbReference type="InterPro" id="IPR003820">
    <property type="entry name" value="KdpC"/>
</dbReference>
<evidence type="ECO:0000256" key="4">
    <source>
        <dbReference type="ARBA" id="ARBA00022692"/>
    </source>
</evidence>
<dbReference type="RefSeq" id="WP_007418837.1">
    <property type="nucleotide sequence ID" value="NZ_ABOX02000084.1"/>
</dbReference>
<evidence type="ECO:0000256" key="1">
    <source>
        <dbReference type="ARBA" id="ARBA00022448"/>
    </source>
</evidence>
<evidence type="ECO:0000256" key="7">
    <source>
        <dbReference type="ARBA" id="ARBA00022958"/>
    </source>
</evidence>
<keyword evidence="7 11" id="KW-0630">Potassium</keyword>
<reference evidence="12 13" key="1">
    <citation type="journal article" date="2011" name="J. Bacteriol.">
        <title>Genome sequence of 'Pedosphaera parvula' Ellin514, an aerobic Verrucomicrobial isolate from pasture soil.</title>
        <authorList>
            <person name="Kant R."/>
            <person name="van Passel M.W."/>
            <person name="Sangwan P."/>
            <person name="Palva A."/>
            <person name="Lucas S."/>
            <person name="Copeland A."/>
            <person name="Lapidus A."/>
            <person name="Glavina Del Rio T."/>
            <person name="Dalin E."/>
            <person name="Tice H."/>
            <person name="Bruce D."/>
            <person name="Goodwin L."/>
            <person name="Pitluck S."/>
            <person name="Chertkov O."/>
            <person name="Larimer F.W."/>
            <person name="Land M.L."/>
            <person name="Hauser L."/>
            <person name="Brettin T.S."/>
            <person name="Detter J.C."/>
            <person name="Han S."/>
            <person name="de Vos W.M."/>
            <person name="Janssen P.H."/>
            <person name="Smidt H."/>
        </authorList>
    </citation>
    <scope>NUCLEOTIDE SEQUENCE [LARGE SCALE GENOMIC DNA]</scope>
    <source>
        <strain evidence="12 13">Ellin514</strain>
    </source>
</reference>
<dbReference type="STRING" id="320771.Cflav_PD0232"/>
<evidence type="ECO:0000313" key="13">
    <source>
        <dbReference type="Proteomes" id="UP000003688"/>
    </source>
</evidence>
<accession>B9XSQ4</accession>
<dbReference type="PANTHER" id="PTHR30042">
    <property type="entry name" value="POTASSIUM-TRANSPORTING ATPASE C CHAIN"/>
    <property type="match status" value="1"/>
</dbReference>
<keyword evidence="8 11" id="KW-1133">Transmembrane helix</keyword>
<dbReference type="EMBL" id="ABOX02000084">
    <property type="protein sequence ID" value="EEF57139.1"/>
    <property type="molecule type" value="Genomic_DNA"/>
</dbReference>
<evidence type="ECO:0000256" key="3">
    <source>
        <dbReference type="ARBA" id="ARBA00022538"/>
    </source>
</evidence>
<evidence type="ECO:0000256" key="5">
    <source>
        <dbReference type="ARBA" id="ARBA00022741"/>
    </source>
</evidence>
<dbReference type="GO" id="GO:0008556">
    <property type="term" value="F:P-type potassium transmembrane transporter activity"/>
    <property type="evidence" value="ECO:0007669"/>
    <property type="project" value="InterPro"/>
</dbReference>
<gene>
    <name evidence="11" type="primary">kdpC</name>
    <name evidence="12" type="ORF">Cflav_PD0232</name>
</gene>
<keyword evidence="2 11" id="KW-1003">Cell membrane</keyword>
<evidence type="ECO:0000256" key="9">
    <source>
        <dbReference type="ARBA" id="ARBA00023065"/>
    </source>
</evidence>
<dbReference type="Proteomes" id="UP000003688">
    <property type="component" value="Unassembled WGS sequence"/>
</dbReference>
<evidence type="ECO:0000256" key="10">
    <source>
        <dbReference type="ARBA" id="ARBA00023136"/>
    </source>
</evidence>
<keyword evidence="6 11" id="KW-0067">ATP-binding</keyword>
<dbReference type="NCBIfam" id="NF001454">
    <property type="entry name" value="PRK00315.1"/>
    <property type="match status" value="1"/>
</dbReference>
<dbReference type="GO" id="GO:0016787">
    <property type="term" value="F:hydrolase activity"/>
    <property type="evidence" value="ECO:0007669"/>
    <property type="project" value="UniProtKB-KW"/>
</dbReference>
<keyword evidence="10 11" id="KW-0472">Membrane</keyword>
<evidence type="ECO:0000256" key="8">
    <source>
        <dbReference type="ARBA" id="ARBA00022989"/>
    </source>
</evidence>
<evidence type="ECO:0000256" key="6">
    <source>
        <dbReference type="ARBA" id="ARBA00022840"/>
    </source>
</evidence>
<comment type="caution">
    <text evidence="12">The sequence shown here is derived from an EMBL/GenBank/DDBJ whole genome shotgun (WGS) entry which is preliminary data.</text>
</comment>
<comment type="similarity">
    <text evidence="11">Belongs to the KdpC family.</text>
</comment>
<keyword evidence="3 11" id="KW-0633">Potassium transport</keyword>
<dbReference type="GO" id="GO:0005524">
    <property type="term" value="F:ATP binding"/>
    <property type="evidence" value="ECO:0007669"/>
    <property type="project" value="UniProtKB-UniRule"/>
</dbReference>
<comment type="subunit">
    <text evidence="11">The system is composed of three essential subunits: KdpA, KdpB and KdpC.</text>
</comment>
<dbReference type="NCBIfam" id="TIGR00681">
    <property type="entry name" value="kdpC"/>
    <property type="match status" value="1"/>
</dbReference>
<organism evidence="12 13">
    <name type="scientific">Pedosphaera parvula (strain Ellin514)</name>
    <dbReference type="NCBI Taxonomy" id="320771"/>
    <lineage>
        <taxon>Bacteria</taxon>
        <taxon>Pseudomonadati</taxon>
        <taxon>Verrucomicrobiota</taxon>
        <taxon>Pedosphaerae</taxon>
        <taxon>Pedosphaerales</taxon>
        <taxon>Pedosphaeraceae</taxon>
        <taxon>Pedosphaera</taxon>
    </lineage>
</organism>
<keyword evidence="4 11" id="KW-0812">Transmembrane</keyword>
<keyword evidence="9 11" id="KW-0406">Ion transport</keyword>
<evidence type="ECO:0000256" key="11">
    <source>
        <dbReference type="HAMAP-Rule" id="MF_00276"/>
    </source>
</evidence>
<protein>
    <recommendedName>
        <fullName evidence="11">Potassium-transporting ATPase KdpC subunit</fullName>
    </recommendedName>
    <alternativeName>
        <fullName evidence="11">ATP phosphohydrolase [potassium-transporting] C chain</fullName>
    </alternativeName>
    <alternativeName>
        <fullName evidence="11">Potassium-binding and translocating subunit C</fullName>
    </alternativeName>
    <alternativeName>
        <fullName evidence="11">Potassium-translocating ATPase C chain</fullName>
    </alternativeName>
</protein>
<evidence type="ECO:0000256" key="2">
    <source>
        <dbReference type="ARBA" id="ARBA00022475"/>
    </source>
</evidence>
<dbReference type="HAMAP" id="MF_00276">
    <property type="entry name" value="KdpC"/>
    <property type="match status" value="1"/>
</dbReference>
<keyword evidence="12" id="KW-0378">Hydrolase</keyword>
<keyword evidence="5 11" id="KW-0547">Nucleotide-binding</keyword>
<keyword evidence="13" id="KW-1185">Reference proteome</keyword>
<dbReference type="AlphaFoldDB" id="B9XSQ4"/>
<dbReference type="PIRSF" id="PIRSF001296">
    <property type="entry name" value="K_ATPase_KdpC"/>
    <property type="match status" value="1"/>
</dbReference>
<proteinExistence type="inferred from homology"/>
<name>B9XSQ4_PEDPL</name>
<dbReference type="OrthoDB" id="9809491at2"/>
<comment type="subcellular location">
    <subcellularLocation>
        <location evidence="11">Cell membrane</location>
        <topology evidence="11">Single-pass membrane protein</topology>
    </subcellularLocation>
</comment>
<dbReference type="PANTHER" id="PTHR30042:SF2">
    <property type="entry name" value="POTASSIUM-TRANSPORTING ATPASE KDPC SUBUNIT"/>
    <property type="match status" value="1"/>
</dbReference>
<keyword evidence="1 11" id="KW-0813">Transport</keyword>
<evidence type="ECO:0000313" key="12">
    <source>
        <dbReference type="EMBL" id="EEF57139.1"/>
    </source>
</evidence>
<dbReference type="GO" id="GO:0005886">
    <property type="term" value="C:plasma membrane"/>
    <property type="evidence" value="ECO:0007669"/>
    <property type="project" value="UniProtKB-SubCell"/>
</dbReference>
<dbReference type="Pfam" id="PF02669">
    <property type="entry name" value="KdpC"/>
    <property type="match status" value="1"/>
</dbReference>
<sequence length="197" mass="21087" precursor="true">MKFLFIQLRSSIMAVLVLAVVCCGLYPLAVYALAQTFFHNKANGSLIVDTSGTVRGSALLAQNFADDKYFIPRPSAAGNGYDATSSGGSNLGPTSQKLADAIKERIADYRKKNGLKDSDPVPADAVTDSASGLDPHISLRNAELQSPRVAKIRNLDMDKLQELVHQNTDAADFAILGEPGVNVLKLNLALDQLNVTK</sequence>
<comment type="function">
    <text evidence="11">Part of the high-affinity ATP-driven potassium transport (or Kdp) system, which catalyzes the hydrolysis of ATP coupled with the electrogenic transport of potassium into the cytoplasm. This subunit acts as a catalytic chaperone that increases the ATP-binding affinity of the ATP-hydrolyzing subunit KdpB by the formation of a transient KdpB/KdpC/ATP ternary complex.</text>
</comment>